<dbReference type="SUPFAM" id="SSF51735">
    <property type="entry name" value="NAD(P)-binding Rossmann-fold domains"/>
    <property type="match status" value="1"/>
</dbReference>
<accession>A0ABM9EVR5</accession>
<name>A0ABM9EVR5_9BACI</name>
<dbReference type="PANTHER" id="PTHR12126:SF11">
    <property type="entry name" value="NADH DEHYDROGENASE [UBIQUINONE] 1 ALPHA SUBCOMPLEX SUBUNIT 9, MITOCHONDRIAL"/>
    <property type="match status" value="1"/>
</dbReference>
<evidence type="ECO:0000313" key="3">
    <source>
        <dbReference type="Proteomes" id="UP000838308"/>
    </source>
</evidence>
<dbReference type="Pfam" id="PF05368">
    <property type="entry name" value="NmrA"/>
    <property type="match status" value="1"/>
</dbReference>
<evidence type="ECO:0000313" key="2">
    <source>
        <dbReference type="EMBL" id="CAH2716768.1"/>
    </source>
</evidence>
<protein>
    <recommendedName>
        <fullName evidence="1">NmrA-like domain-containing protein</fullName>
    </recommendedName>
</protein>
<evidence type="ECO:0000259" key="1">
    <source>
        <dbReference type="Pfam" id="PF05368"/>
    </source>
</evidence>
<sequence length="303" mass="34653">MLLVTGITGHSGRYFLQELIKNKYEGPIRCTVRETSNTFLLDNSGLKIEKVFGDLNDQDFIDRVMDGVEVVIHIYNIHHSPNIVQTAIEKKVKRVILVHTTGIYSQFKYASKGYKLIEERISQFKNDTKCPTSITILRPSMIYGDLCDSNMSKFIKMVDKLRIMPVISRGNSLIQPVNARDLGKAFFTVLMSPEKTVGNAYDLTGEMPIKLIDVFKLISKELNKKTFFISVPLSLGVLMARVLKILTLGKINYIEKVQRMAENRNYSHDNATYDFNYEPMSFEKGIIIEVQEYLKKKEGSKSK</sequence>
<comment type="caution">
    <text evidence="2">The sequence shown here is derived from an EMBL/GenBank/DDBJ whole genome shotgun (WGS) entry which is preliminary data.</text>
</comment>
<dbReference type="Proteomes" id="UP000838308">
    <property type="component" value="Unassembled WGS sequence"/>
</dbReference>
<proteinExistence type="predicted"/>
<dbReference type="PANTHER" id="PTHR12126">
    <property type="entry name" value="NADH-UBIQUINONE OXIDOREDUCTASE 39 KDA SUBUNIT-RELATED"/>
    <property type="match status" value="1"/>
</dbReference>
<keyword evidence="3" id="KW-1185">Reference proteome</keyword>
<dbReference type="InterPro" id="IPR051207">
    <property type="entry name" value="ComplexI_NDUFA9_subunit"/>
</dbReference>
<feature type="domain" description="NmrA-like" evidence="1">
    <location>
        <begin position="2"/>
        <end position="237"/>
    </location>
</feature>
<gene>
    <name evidence="2" type="ORF">BACCIP111895_03956</name>
</gene>
<dbReference type="InterPro" id="IPR008030">
    <property type="entry name" value="NmrA-like"/>
</dbReference>
<dbReference type="Gene3D" id="3.40.50.720">
    <property type="entry name" value="NAD(P)-binding Rossmann-like Domain"/>
    <property type="match status" value="1"/>
</dbReference>
<organism evidence="2 3">
    <name type="scientific">Neobacillus rhizosphaerae</name>
    <dbReference type="NCBI Taxonomy" id="2880965"/>
    <lineage>
        <taxon>Bacteria</taxon>
        <taxon>Bacillati</taxon>
        <taxon>Bacillota</taxon>
        <taxon>Bacilli</taxon>
        <taxon>Bacillales</taxon>
        <taxon>Bacillaceae</taxon>
        <taxon>Neobacillus</taxon>
    </lineage>
</organism>
<dbReference type="InterPro" id="IPR036291">
    <property type="entry name" value="NAD(P)-bd_dom_sf"/>
</dbReference>
<reference evidence="2" key="1">
    <citation type="submission" date="2022-04" db="EMBL/GenBank/DDBJ databases">
        <authorList>
            <person name="Criscuolo A."/>
        </authorList>
    </citation>
    <scope>NUCLEOTIDE SEQUENCE</scope>
    <source>
        <strain evidence="2">CIP111895</strain>
    </source>
</reference>
<dbReference type="RefSeq" id="WP_248737004.1">
    <property type="nucleotide sequence ID" value="NZ_CALBWS010000032.1"/>
</dbReference>
<dbReference type="EMBL" id="CALBWS010000032">
    <property type="protein sequence ID" value="CAH2716768.1"/>
    <property type="molecule type" value="Genomic_DNA"/>
</dbReference>